<evidence type="ECO:0000313" key="2">
    <source>
        <dbReference type="Proteomes" id="UP001432322"/>
    </source>
</evidence>
<dbReference type="Proteomes" id="UP001432322">
    <property type="component" value="Unassembled WGS sequence"/>
</dbReference>
<dbReference type="AlphaFoldDB" id="A0AAV5VKZ7"/>
<protein>
    <submittedName>
        <fullName evidence="1">Uncharacterized protein</fullName>
    </submittedName>
</protein>
<organism evidence="1 2">
    <name type="scientific">Pristionchus fissidentatus</name>
    <dbReference type="NCBI Taxonomy" id="1538716"/>
    <lineage>
        <taxon>Eukaryota</taxon>
        <taxon>Metazoa</taxon>
        <taxon>Ecdysozoa</taxon>
        <taxon>Nematoda</taxon>
        <taxon>Chromadorea</taxon>
        <taxon>Rhabditida</taxon>
        <taxon>Rhabditina</taxon>
        <taxon>Diplogasteromorpha</taxon>
        <taxon>Diplogasteroidea</taxon>
        <taxon>Neodiplogasteridae</taxon>
        <taxon>Pristionchus</taxon>
    </lineage>
</organism>
<evidence type="ECO:0000313" key="1">
    <source>
        <dbReference type="EMBL" id="GMT18444.1"/>
    </source>
</evidence>
<reference evidence="1" key="1">
    <citation type="submission" date="2023-10" db="EMBL/GenBank/DDBJ databases">
        <title>Genome assembly of Pristionchus species.</title>
        <authorList>
            <person name="Yoshida K."/>
            <person name="Sommer R.J."/>
        </authorList>
    </citation>
    <scope>NUCLEOTIDE SEQUENCE</scope>
    <source>
        <strain evidence="1">RS5133</strain>
    </source>
</reference>
<feature type="non-terminal residue" evidence="1">
    <location>
        <position position="1"/>
    </location>
</feature>
<proteinExistence type="predicted"/>
<comment type="caution">
    <text evidence="1">The sequence shown here is derived from an EMBL/GenBank/DDBJ whole genome shotgun (WGS) entry which is preliminary data.</text>
</comment>
<accession>A0AAV5VKZ7</accession>
<dbReference type="EMBL" id="BTSY01000003">
    <property type="protein sequence ID" value="GMT18444.1"/>
    <property type="molecule type" value="Genomic_DNA"/>
</dbReference>
<sequence>EEFEMLPDSESVEENVVLRAETDRTTDLEHRERCTLSGAIMTEQRRDVTLERAKISNSFLKKEAP</sequence>
<gene>
    <name evidence="1" type="ORF">PFISCL1PPCAC_9741</name>
</gene>
<name>A0AAV5VKZ7_9BILA</name>
<keyword evidence="2" id="KW-1185">Reference proteome</keyword>